<feature type="compositionally biased region" description="Basic and acidic residues" evidence="1">
    <location>
        <begin position="814"/>
        <end position="826"/>
    </location>
</feature>
<feature type="transmembrane region" description="Helical" evidence="2">
    <location>
        <begin position="221"/>
        <end position="240"/>
    </location>
</feature>
<feature type="region of interest" description="Disordered" evidence="1">
    <location>
        <begin position="418"/>
        <end position="521"/>
    </location>
</feature>
<keyword evidence="2" id="KW-1133">Transmembrane helix</keyword>
<keyword evidence="3" id="KW-1185">Reference proteome</keyword>
<feature type="compositionally biased region" description="Acidic residues" evidence="1">
    <location>
        <begin position="802"/>
        <end position="813"/>
    </location>
</feature>
<evidence type="ECO:0000256" key="1">
    <source>
        <dbReference type="SAM" id="MobiDB-lite"/>
    </source>
</evidence>
<feature type="compositionally biased region" description="Acidic residues" evidence="1">
    <location>
        <begin position="680"/>
        <end position="699"/>
    </location>
</feature>
<reference evidence="4" key="1">
    <citation type="submission" date="2022-11" db="UniProtKB">
        <authorList>
            <consortium name="WormBaseParasite"/>
        </authorList>
    </citation>
    <scope>IDENTIFICATION</scope>
</reference>
<evidence type="ECO:0000256" key="2">
    <source>
        <dbReference type="SAM" id="Phobius"/>
    </source>
</evidence>
<keyword evidence="2" id="KW-0472">Membrane</keyword>
<dbReference type="Proteomes" id="UP000887563">
    <property type="component" value="Unplaced"/>
</dbReference>
<feature type="compositionally biased region" description="Gly residues" evidence="1">
    <location>
        <begin position="475"/>
        <end position="487"/>
    </location>
</feature>
<dbReference type="WBParaSite" id="Minc3s00075g03689">
    <property type="protein sequence ID" value="Minc3s00075g03689"/>
    <property type="gene ID" value="Minc3s00075g03689"/>
</dbReference>
<feature type="compositionally biased region" description="Basic residues" evidence="1">
    <location>
        <begin position="627"/>
        <end position="639"/>
    </location>
</feature>
<feature type="region of interest" description="Disordered" evidence="1">
    <location>
        <begin position="586"/>
        <end position="605"/>
    </location>
</feature>
<feature type="compositionally biased region" description="Basic and acidic residues" evidence="1">
    <location>
        <begin position="700"/>
        <end position="738"/>
    </location>
</feature>
<feature type="compositionally biased region" description="Basic and acidic residues" evidence="1">
    <location>
        <begin position="767"/>
        <end position="779"/>
    </location>
</feature>
<protein>
    <submittedName>
        <fullName evidence="4">Uncharacterized protein</fullName>
    </submittedName>
</protein>
<name>A0A914KQC4_MELIC</name>
<feature type="compositionally biased region" description="Acidic residues" evidence="1">
    <location>
        <begin position="780"/>
        <end position="793"/>
    </location>
</feature>
<feature type="transmembrane region" description="Helical" evidence="2">
    <location>
        <begin position="272"/>
        <end position="295"/>
    </location>
</feature>
<dbReference type="AlphaFoldDB" id="A0A914KQC4"/>
<feature type="region of interest" description="Disordered" evidence="1">
    <location>
        <begin position="137"/>
        <end position="164"/>
    </location>
</feature>
<evidence type="ECO:0000313" key="4">
    <source>
        <dbReference type="WBParaSite" id="Minc3s00075g03689"/>
    </source>
</evidence>
<feature type="compositionally biased region" description="Acidic residues" evidence="1">
    <location>
        <begin position="755"/>
        <end position="766"/>
    </location>
</feature>
<feature type="compositionally biased region" description="Low complexity" evidence="1">
    <location>
        <begin position="438"/>
        <end position="450"/>
    </location>
</feature>
<organism evidence="3 4">
    <name type="scientific">Meloidogyne incognita</name>
    <name type="common">Southern root-knot nematode worm</name>
    <name type="synonym">Oxyuris incognita</name>
    <dbReference type="NCBI Taxonomy" id="6306"/>
    <lineage>
        <taxon>Eukaryota</taxon>
        <taxon>Metazoa</taxon>
        <taxon>Ecdysozoa</taxon>
        <taxon>Nematoda</taxon>
        <taxon>Chromadorea</taxon>
        <taxon>Rhabditida</taxon>
        <taxon>Tylenchina</taxon>
        <taxon>Tylenchomorpha</taxon>
        <taxon>Tylenchoidea</taxon>
        <taxon>Meloidogynidae</taxon>
        <taxon>Meloidogyninae</taxon>
        <taxon>Meloidogyne</taxon>
        <taxon>Meloidogyne incognita group</taxon>
    </lineage>
</organism>
<feature type="transmembrane region" description="Helical" evidence="2">
    <location>
        <begin position="368"/>
        <end position="391"/>
    </location>
</feature>
<feature type="compositionally biased region" description="Basic and acidic residues" evidence="1">
    <location>
        <begin position="657"/>
        <end position="674"/>
    </location>
</feature>
<evidence type="ECO:0000313" key="3">
    <source>
        <dbReference type="Proteomes" id="UP000887563"/>
    </source>
</evidence>
<feature type="compositionally biased region" description="Basic and acidic residues" evidence="1">
    <location>
        <begin position="428"/>
        <end position="437"/>
    </location>
</feature>
<feature type="compositionally biased region" description="Basic and acidic residues" evidence="1">
    <location>
        <begin position="137"/>
        <end position="147"/>
    </location>
</feature>
<feature type="compositionally biased region" description="Basic residues" evidence="1">
    <location>
        <begin position="148"/>
        <end position="157"/>
    </location>
</feature>
<keyword evidence="2" id="KW-0812">Transmembrane</keyword>
<proteinExistence type="predicted"/>
<feature type="compositionally biased region" description="Basic and acidic residues" evidence="1">
    <location>
        <begin position="641"/>
        <end position="650"/>
    </location>
</feature>
<accession>A0A914KQC4</accession>
<sequence length="843" mass="97608">MDNPSNNNNIHQKHSQSLKTLLTVPIQQNTQHQQHSPTNSFCSVGNISINTIASSSTVFPTSTKEEVCKVTCFPVILPKTLDEQQTCFEQVNTNSDFAHPSTSNLPQNIPEPQNNKSENCCCCQCCNNKLNVSEQEKQEKQKSEQLKQQKHQIKHKTSKPEETSKNNIIVIPPTEQQENSFVKQITSMPLPERQNEHVEDEDGTSHIKLLQQKLFEHYHTVAYTIVIFTCFLAFCEYLYLRLVSFIFPEPIIYRRKCEKHYNEVVLRNELHFASGLAVFLVMGIFQILCFFLLTISKKLLDVRRTTFSQVISIEERLHIELVFAVKRTMFATLYPTFAIYLLCSSVIYCDIFYMVGLRDPIVHSGSLIIIYIFDACVILYFLAFPILCILFHPEINCCQTRIQSLQTNDEEIVVVATHSAATTSSNPEETKSERRATINDASNDNNNGINPKHGQFQQNIPATHSEDEAISCGNDGRGGSFAGGRHGVYGKQWNNKERQHRIRTKSPLSCSNRNYGSLERRQQCSTSETVDYVTSPPTHSSYDIDFKGQSNNTLEHFGAKKTKLKNYDKIYDKIYGKIYNKFYEKSDDKNDENSQNDNKKEENLANIPAALIVGRREISTQTEAVRRRLQQRRQSRYKRLTGSDESKEAGRSGSVVEKNEGVGKEEGRKVEEVKRRKNFEEEEDEEMDESDEEVEEEEKREENRRKKMLEMMKTVEGEEEMNKKLEEGRMKDVEEGKTKERRRMNKPAALKIENREEEEKEENDEEGNGRKEVREGREDEQSEDLPYSEEELSVDFRRGMGDSEEEDEEEENEKELSSDDRIEYKNNLERREKIKNDQMIVRC</sequence>
<feature type="region of interest" description="Disordered" evidence="1">
    <location>
        <begin position="623"/>
        <end position="826"/>
    </location>
</feature>
<feature type="transmembrane region" description="Helical" evidence="2">
    <location>
        <begin position="337"/>
        <end position="356"/>
    </location>
</feature>
<feature type="compositionally biased region" description="Basic and acidic residues" evidence="1">
    <location>
        <begin position="586"/>
        <end position="603"/>
    </location>
</feature>
<feature type="compositionally biased region" description="Polar residues" evidence="1">
    <location>
        <begin position="506"/>
        <end position="515"/>
    </location>
</feature>